<evidence type="ECO:0000259" key="7">
    <source>
        <dbReference type="Pfam" id="PF17851"/>
    </source>
</evidence>
<dbReference type="AlphaFoldDB" id="A0A089LET5"/>
<evidence type="ECO:0000256" key="2">
    <source>
        <dbReference type="ARBA" id="ARBA00022801"/>
    </source>
</evidence>
<dbReference type="GO" id="GO:0004553">
    <property type="term" value="F:hydrolase activity, hydrolyzing O-glycosyl compounds"/>
    <property type="evidence" value="ECO:0007669"/>
    <property type="project" value="InterPro"/>
</dbReference>
<dbReference type="SUPFAM" id="SSF49899">
    <property type="entry name" value="Concanavalin A-like lectins/glucanases"/>
    <property type="match status" value="1"/>
</dbReference>
<dbReference type="InterPro" id="IPR041542">
    <property type="entry name" value="GH43_C2"/>
</dbReference>
<dbReference type="Pfam" id="PF17851">
    <property type="entry name" value="GH43_C2"/>
    <property type="match status" value="1"/>
</dbReference>
<name>A0A089LET5_PAEBO</name>
<dbReference type="Gene3D" id="2.60.120.200">
    <property type="match status" value="1"/>
</dbReference>
<feature type="active site" description="Proton donor" evidence="4">
    <location>
        <position position="177"/>
    </location>
</feature>
<dbReference type="RefSeq" id="WP_042216363.1">
    <property type="nucleotide sequence ID" value="NZ_CP009285.1"/>
</dbReference>
<keyword evidence="2 6" id="KW-0378">Hydrolase</keyword>
<dbReference type="InterPro" id="IPR013320">
    <property type="entry name" value="ConA-like_dom_sf"/>
</dbReference>
<sequence length="506" mass="56233">MHSTNVRNPVIPGYYPDPSVVRVNDDYYLINSSFEYFPGVPIFHSKDLIHWTQIGHVLTRQSQVDLRTSGSSDGIYAATIRHHAGRFYMITTDVRGIGNFFVTADKPEGPWSEPVLLPYGGIDPSLFFDEVGRAYVTVQNGAGYESHIIQYGIDPVSGEVLSEPVEIWRGDEGPWVEGPHLYKIKGVYYLMTASGGTARDHREIIARSSNPYGPFEDKPEPILTHRGLKEHPVQCLGHADLVEDMSGNWWAVFLGMRPVDGKYSPLGRETFLAPVTWTEEGWPVIDNNEGTVVSAEDAGPDDRVQRLELGGSFGPEWAFLRSYEEERYSWTEQEGKLAIRGNAYTLDDEAPAVFACIRQKHHRMETGVNLDFDPAKDGEYAGLAARLNNRGYIFWGLAGREGRRVIELTVKDGDHKQVYHYAAGSSGEVRLRLGSDGEVYTCSYSEDGVSWQEAEQQVHVSVLSPEVNGGFTGVCLGLHASGEGMDAAAPGYFAEFYYTNTKGDVL</sequence>
<dbReference type="InterPro" id="IPR006710">
    <property type="entry name" value="Glyco_hydro_43"/>
</dbReference>
<feature type="domain" description="Beta-xylosidase C-terminal Concanavalin A-like" evidence="7">
    <location>
        <begin position="312"/>
        <end position="499"/>
    </location>
</feature>
<dbReference type="SUPFAM" id="SSF75005">
    <property type="entry name" value="Arabinanase/levansucrase/invertase"/>
    <property type="match status" value="1"/>
</dbReference>
<reference evidence="8" key="1">
    <citation type="submission" date="2014-08" db="EMBL/GenBank/DDBJ databases">
        <title>Comparative genomics of the Paenibacillus odorifer group.</title>
        <authorList>
            <person name="den Bakker H.C."/>
            <person name="Tsai Y.-C.Y.-C."/>
            <person name="Martin N."/>
            <person name="Korlach J."/>
            <person name="Wiedmann M."/>
        </authorList>
    </citation>
    <scope>NUCLEOTIDE SEQUENCE [LARGE SCALE GENOMIC DNA]</scope>
    <source>
        <strain evidence="8">DSM 13188</strain>
    </source>
</reference>
<dbReference type="InterPro" id="IPR023296">
    <property type="entry name" value="Glyco_hydro_beta-prop_sf"/>
</dbReference>
<evidence type="ECO:0000256" key="5">
    <source>
        <dbReference type="PIRSR" id="PIRSR606710-2"/>
    </source>
</evidence>
<dbReference type="Proteomes" id="UP000029518">
    <property type="component" value="Chromosome"/>
</dbReference>
<feature type="active site" description="Proton acceptor" evidence="4">
    <location>
        <position position="17"/>
    </location>
</feature>
<accession>A0A089LET5</accession>
<evidence type="ECO:0000256" key="1">
    <source>
        <dbReference type="ARBA" id="ARBA00009865"/>
    </source>
</evidence>
<dbReference type="CDD" id="cd18617">
    <property type="entry name" value="GH43_XynB-like"/>
    <property type="match status" value="1"/>
</dbReference>
<evidence type="ECO:0000313" key="9">
    <source>
        <dbReference type="Proteomes" id="UP000029518"/>
    </source>
</evidence>
<keyword evidence="9" id="KW-1185">Reference proteome</keyword>
<organism evidence="8 9">
    <name type="scientific">Paenibacillus borealis</name>
    <dbReference type="NCBI Taxonomy" id="160799"/>
    <lineage>
        <taxon>Bacteria</taxon>
        <taxon>Bacillati</taxon>
        <taxon>Bacillota</taxon>
        <taxon>Bacilli</taxon>
        <taxon>Bacillales</taxon>
        <taxon>Paenibacillaceae</taxon>
        <taxon>Paenibacillus</taxon>
    </lineage>
</organism>
<dbReference type="GO" id="GO:0005975">
    <property type="term" value="P:carbohydrate metabolic process"/>
    <property type="evidence" value="ECO:0007669"/>
    <property type="project" value="InterPro"/>
</dbReference>
<evidence type="ECO:0000256" key="4">
    <source>
        <dbReference type="PIRSR" id="PIRSR606710-1"/>
    </source>
</evidence>
<dbReference type="PANTHER" id="PTHR42812">
    <property type="entry name" value="BETA-XYLOSIDASE"/>
    <property type="match status" value="1"/>
</dbReference>
<evidence type="ECO:0000313" key="8">
    <source>
        <dbReference type="EMBL" id="AIQ60011.1"/>
    </source>
</evidence>
<dbReference type="EMBL" id="CP009285">
    <property type="protein sequence ID" value="AIQ60011.1"/>
    <property type="molecule type" value="Genomic_DNA"/>
</dbReference>
<keyword evidence="3 6" id="KW-0326">Glycosidase</keyword>
<dbReference type="InterPro" id="IPR051795">
    <property type="entry name" value="Glycosyl_Hydrlase_43"/>
</dbReference>
<evidence type="ECO:0000256" key="6">
    <source>
        <dbReference type="RuleBase" id="RU361187"/>
    </source>
</evidence>
<proteinExistence type="inferred from homology"/>
<evidence type="ECO:0000256" key="3">
    <source>
        <dbReference type="ARBA" id="ARBA00023295"/>
    </source>
</evidence>
<dbReference type="PANTHER" id="PTHR42812:SF12">
    <property type="entry name" value="BETA-XYLOSIDASE-RELATED"/>
    <property type="match status" value="1"/>
</dbReference>
<gene>
    <name evidence="8" type="ORF">PBOR_25970</name>
</gene>
<comment type="similarity">
    <text evidence="1 6">Belongs to the glycosyl hydrolase 43 family.</text>
</comment>
<dbReference type="Gene3D" id="2.115.10.20">
    <property type="entry name" value="Glycosyl hydrolase domain, family 43"/>
    <property type="match status" value="1"/>
</dbReference>
<dbReference type="OrthoDB" id="9801455at2"/>
<dbReference type="HOGENOM" id="CLU_016508_2_0_9"/>
<dbReference type="Pfam" id="PF04616">
    <property type="entry name" value="Glyco_hydro_43"/>
    <property type="match status" value="1"/>
</dbReference>
<dbReference type="KEGG" id="pbd:PBOR_25970"/>
<feature type="site" description="Important for catalytic activity, responsible for pKa modulation of the active site Glu and correct orientation of both the proton donor and substrate" evidence="5">
    <location>
        <position position="123"/>
    </location>
</feature>
<protein>
    <recommendedName>
        <fullName evidence="7">Beta-xylosidase C-terminal Concanavalin A-like domain-containing protein</fullName>
    </recommendedName>
</protein>